<dbReference type="InterPro" id="IPR004358">
    <property type="entry name" value="Sig_transdc_His_kin-like_C"/>
</dbReference>
<dbReference type="GO" id="GO:0016020">
    <property type="term" value="C:membrane"/>
    <property type="evidence" value="ECO:0007669"/>
    <property type="project" value="UniProtKB-SubCell"/>
</dbReference>
<sequence length="690" mass="75800">MRSPVTDSATTTPAPGTEAQYPWSARLEQRIRAIPIRWRIFAIAALNTTVVLLLGALIWDGARVLTGAWNELRAARQADRLLVSIDSESVRLQSLIHRYFNQPQPHLITEIEARRQKLLDLLRTRAALEPTFAGSVSGLTNVTERFLAGFEELRKVRDEISRTYEREVLSPARDMAGLYAIIEGATKERDALIWPALSKSRESYSAALVAANGYYLSLASQSSDDAHRHIATIERTVPVMLDLADNDLQRGALRALGQRSVEMATGLNNLAGSFATQTRLLRESVDGNQTGMTNALDRLSALVRSREERAQERFDTALADVYWQVALVALAFLGLIIAIGVAIASSIRRPLSELKVAMQAIVSGDYDRRVRGVKAPDEIGEMARAVEVFRGNAVARRRAEDDLRTSKERAESTLADLRDTQRSLIEAEKLAALGGLVAGVAHEVNNPVGISLTVASSLARRCDAFADELAGGQLRRSRLDDFISGNREAAKQLVHNLERAGELIQSFKQVAVDRSHEQRRQFDMREATDQIVASLRPALKRIDVDLMIRIPEGIAFDSYPGAYGQVLTNLMLNATKHGFADGRSGTIVIEARPVPVAGDRIELLFADDGAGMSDDTRRRAFDPFFTTRRNEGGTGLGLHIVYNIIRRRLGGSIDLISSPGAGTRFRIILPLSAPREEATAPSLTLTDTNG</sequence>
<evidence type="ECO:0000256" key="8">
    <source>
        <dbReference type="SAM" id="Phobius"/>
    </source>
</evidence>
<comment type="subcellular location">
    <subcellularLocation>
        <location evidence="2">Membrane</location>
    </subcellularLocation>
</comment>
<feature type="domain" description="Histidine kinase" evidence="9">
    <location>
        <begin position="439"/>
        <end position="673"/>
    </location>
</feature>
<dbReference type="EMBL" id="AP014946">
    <property type="protein sequence ID" value="BAT57831.1"/>
    <property type="molecule type" value="Genomic_DNA"/>
</dbReference>
<evidence type="ECO:0000256" key="3">
    <source>
        <dbReference type="ARBA" id="ARBA00012438"/>
    </source>
</evidence>
<evidence type="ECO:0000259" key="9">
    <source>
        <dbReference type="PROSITE" id="PS50109"/>
    </source>
</evidence>
<dbReference type="KEGG" id="vgo:GJW-30_1_00341"/>
<evidence type="ECO:0000256" key="5">
    <source>
        <dbReference type="ARBA" id="ARBA00022679"/>
    </source>
</evidence>
<evidence type="ECO:0000256" key="1">
    <source>
        <dbReference type="ARBA" id="ARBA00000085"/>
    </source>
</evidence>
<proteinExistence type="predicted"/>
<keyword evidence="4" id="KW-0597">Phosphoprotein</keyword>
<dbReference type="Gene3D" id="1.10.287.130">
    <property type="match status" value="1"/>
</dbReference>
<dbReference type="PANTHER" id="PTHR43065:SF42">
    <property type="entry name" value="TWO-COMPONENT SENSOR PPRA"/>
    <property type="match status" value="1"/>
</dbReference>
<dbReference type="PRINTS" id="PR00344">
    <property type="entry name" value="BCTRLSENSOR"/>
</dbReference>
<evidence type="ECO:0000259" key="10">
    <source>
        <dbReference type="PROSITE" id="PS50885"/>
    </source>
</evidence>
<dbReference type="Proteomes" id="UP000236884">
    <property type="component" value="Chromosome"/>
</dbReference>
<keyword evidence="6" id="KW-0418">Kinase</keyword>
<evidence type="ECO:0000313" key="11">
    <source>
        <dbReference type="EMBL" id="BAT57831.1"/>
    </source>
</evidence>
<dbReference type="InterPro" id="IPR005467">
    <property type="entry name" value="His_kinase_dom"/>
</dbReference>
<keyword evidence="12" id="KW-1185">Reference proteome</keyword>
<keyword evidence="7" id="KW-0175">Coiled coil</keyword>
<evidence type="ECO:0000256" key="7">
    <source>
        <dbReference type="SAM" id="Coils"/>
    </source>
</evidence>
<dbReference type="SUPFAM" id="SSF55874">
    <property type="entry name" value="ATPase domain of HSP90 chaperone/DNA topoisomerase II/histidine kinase"/>
    <property type="match status" value="1"/>
</dbReference>
<dbReference type="PROSITE" id="PS50885">
    <property type="entry name" value="HAMP"/>
    <property type="match status" value="1"/>
</dbReference>
<dbReference type="PROSITE" id="PS50109">
    <property type="entry name" value="HIS_KIN"/>
    <property type="match status" value="1"/>
</dbReference>
<dbReference type="InterPro" id="IPR036890">
    <property type="entry name" value="HATPase_C_sf"/>
</dbReference>
<dbReference type="Gene3D" id="3.30.565.10">
    <property type="entry name" value="Histidine kinase-like ATPase, C-terminal domain"/>
    <property type="match status" value="1"/>
</dbReference>
<comment type="catalytic activity">
    <reaction evidence="1">
        <text>ATP + protein L-histidine = ADP + protein N-phospho-L-histidine.</text>
        <dbReference type="EC" id="2.7.13.3"/>
    </reaction>
</comment>
<dbReference type="Pfam" id="PF02518">
    <property type="entry name" value="HATPase_c"/>
    <property type="match status" value="1"/>
</dbReference>
<protein>
    <recommendedName>
        <fullName evidence="3">histidine kinase</fullName>
        <ecNumber evidence="3">2.7.13.3</ecNumber>
    </recommendedName>
</protein>
<dbReference type="CDD" id="cd06225">
    <property type="entry name" value="HAMP"/>
    <property type="match status" value="1"/>
</dbReference>
<dbReference type="GO" id="GO:0007165">
    <property type="term" value="P:signal transduction"/>
    <property type="evidence" value="ECO:0007669"/>
    <property type="project" value="InterPro"/>
</dbReference>
<evidence type="ECO:0000256" key="6">
    <source>
        <dbReference type="ARBA" id="ARBA00022777"/>
    </source>
</evidence>
<dbReference type="PANTHER" id="PTHR43065">
    <property type="entry name" value="SENSOR HISTIDINE KINASE"/>
    <property type="match status" value="1"/>
</dbReference>
<feature type="domain" description="HAMP" evidence="10">
    <location>
        <begin position="345"/>
        <end position="398"/>
    </location>
</feature>
<gene>
    <name evidence="11" type="primary">zraS</name>
    <name evidence="11" type="ORF">GJW-30_1_00341</name>
</gene>
<dbReference type="Gene3D" id="6.10.340.10">
    <property type="match status" value="1"/>
</dbReference>
<name>A0A0S3PPF9_9BRAD</name>
<dbReference type="GO" id="GO:0004673">
    <property type="term" value="F:protein histidine kinase activity"/>
    <property type="evidence" value="ECO:0007669"/>
    <property type="project" value="UniProtKB-EC"/>
</dbReference>
<evidence type="ECO:0000256" key="2">
    <source>
        <dbReference type="ARBA" id="ARBA00004370"/>
    </source>
</evidence>
<dbReference type="Pfam" id="PF00672">
    <property type="entry name" value="HAMP"/>
    <property type="match status" value="1"/>
</dbReference>
<feature type="transmembrane region" description="Helical" evidence="8">
    <location>
        <begin position="321"/>
        <end position="345"/>
    </location>
</feature>
<dbReference type="AlphaFoldDB" id="A0A0S3PPF9"/>
<keyword evidence="8" id="KW-1133">Transmembrane helix</keyword>
<dbReference type="SUPFAM" id="SSF158472">
    <property type="entry name" value="HAMP domain-like"/>
    <property type="match status" value="1"/>
</dbReference>
<accession>A0A0S3PPF9</accession>
<keyword evidence="5 11" id="KW-0808">Transferase</keyword>
<keyword evidence="8" id="KW-0472">Membrane</keyword>
<dbReference type="InterPro" id="IPR003594">
    <property type="entry name" value="HATPase_dom"/>
</dbReference>
<dbReference type="EC" id="2.7.13.3" evidence="3"/>
<feature type="transmembrane region" description="Helical" evidence="8">
    <location>
        <begin position="40"/>
        <end position="59"/>
    </location>
</feature>
<reference evidence="11 12" key="1">
    <citation type="submission" date="2015-08" db="EMBL/GenBank/DDBJ databases">
        <title>Investigation of the bacterial diversity of lava forest soil.</title>
        <authorList>
            <person name="Lee J.S."/>
        </authorList>
    </citation>
    <scope>NUCLEOTIDE SEQUENCE [LARGE SCALE GENOMIC DNA]</scope>
    <source>
        <strain evidence="11 12">GJW-30</strain>
    </source>
</reference>
<evidence type="ECO:0000313" key="12">
    <source>
        <dbReference type="Proteomes" id="UP000236884"/>
    </source>
</evidence>
<feature type="coiled-coil region" evidence="7">
    <location>
        <begin position="400"/>
        <end position="427"/>
    </location>
</feature>
<keyword evidence="8" id="KW-0812">Transmembrane</keyword>
<evidence type="ECO:0000256" key="4">
    <source>
        <dbReference type="ARBA" id="ARBA00022553"/>
    </source>
</evidence>
<dbReference type="SMART" id="SM00387">
    <property type="entry name" value="HATPase_c"/>
    <property type="match status" value="1"/>
</dbReference>
<dbReference type="InterPro" id="IPR003660">
    <property type="entry name" value="HAMP_dom"/>
</dbReference>
<dbReference type="SMART" id="SM00304">
    <property type="entry name" value="HAMP"/>
    <property type="match status" value="1"/>
</dbReference>
<organism evidence="11 12">
    <name type="scientific">Variibacter gotjawalensis</name>
    <dbReference type="NCBI Taxonomy" id="1333996"/>
    <lineage>
        <taxon>Bacteria</taxon>
        <taxon>Pseudomonadati</taxon>
        <taxon>Pseudomonadota</taxon>
        <taxon>Alphaproteobacteria</taxon>
        <taxon>Hyphomicrobiales</taxon>
        <taxon>Nitrobacteraceae</taxon>
        <taxon>Variibacter</taxon>
    </lineage>
</organism>